<reference evidence="1 2" key="1">
    <citation type="submission" date="2024-09" db="EMBL/GenBank/DDBJ databases">
        <authorList>
            <person name="Sun Q."/>
            <person name="Mori K."/>
        </authorList>
    </citation>
    <scope>NUCLEOTIDE SEQUENCE [LARGE SCALE GENOMIC DNA]</scope>
    <source>
        <strain evidence="1 2">JCM 3331</strain>
    </source>
</reference>
<comment type="caution">
    <text evidence="1">The sequence shown here is derived from an EMBL/GenBank/DDBJ whole genome shotgun (WGS) entry which is preliminary data.</text>
</comment>
<protein>
    <submittedName>
        <fullName evidence="1">Uncharacterized protein</fullName>
    </submittedName>
</protein>
<dbReference type="Proteomes" id="UP001589710">
    <property type="component" value="Unassembled WGS sequence"/>
</dbReference>
<evidence type="ECO:0000313" key="1">
    <source>
        <dbReference type="EMBL" id="MFB9576329.1"/>
    </source>
</evidence>
<evidence type="ECO:0000313" key="2">
    <source>
        <dbReference type="Proteomes" id="UP001589710"/>
    </source>
</evidence>
<proteinExistence type="predicted"/>
<gene>
    <name evidence="1" type="ORF">ACFFTL_29605</name>
</gene>
<dbReference type="EMBL" id="JBHMCG010000129">
    <property type="protein sequence ID" value="MFB9576329.1"/>
    <property type="molecule type" value="Genomic_DNA"/>
</dbReference>
<dbReference type="RefSeq" id="WP_345515395.1">
    <property type="nucleotide sequence ID" value="NZ_BAAAXD010000031.1"/>
</dbReference>
<name>A0ABV5REU3_9ACTN</name>
<organism evidence="1 2">
    <name type="scientific">Streptomyces yanii</name>
    <dbReference type="NCBI Taxonomy" id="78510"/>
    <lineage>
        <taxon>Bacteria</taxon>
        <taxon>Bacillati</taxon>
        <taxon>Actinomycetota</taxon>
        <taxon>Actinomycetes</taxon>
        <taxon>Kitasatosporales</taxon>
        <taxon>Streptomycetaceae</taxon>
        <taxon>Streptomyces</taxon>
    </lineage>
</organism>
<sequence>MRAGIEADATHADMEGACDAMGERWVEAQLVLPDALLYKAAETNGFLWKIYEAVYRIEHGDPEVGESLESAHAQLMEAKRLLFDLREAMRRDLGASRPAEVNAAGESYRASQVVVVAGSAWFTMARYPAAD</sequence>
<keyword evidence="2" id="KW-1185">Reference proteome</keyword>
<accession>A0ABV5REU3</accession>